<accession>A0ABD3S7X5</accession>
<organism evidence="1 2">
    <name type="scientific">Penstemon smallii</name>
    <dbReference type="NCBI Taxonomy" id="265156"/>
    <lineage>
        <taxon>Eukaryota</taxon>
        <taxon>Viridiplantae</taxon>
        <taxon>Streptophyta</taxon>
        <taxon>Embryophyta</taxon>
        <taxon>Tracheophyta</taxon>
        <taxon>Spermatophyta</taxon>
        <taxon>Magnoliopsida</taxon>
        <taxon>eudicotyledons</taxon>
        <taxon>Gunneridae</taxon>
        <taxon>Pentapetalae</taxon>
        <taxon>asterids</taxon>
        <taxon>lamiids</taxon>
        <taxon>Lamiales</taxon>
        <taxon>Plantaginaceae</taxon>
        <taxon>Cheloneae</taxon>
        <taxon>Penstemon</taxon>
    </lineage>
</organism>
<evidence type="ECO:0000313" key="2">
    <source>
        <dbReference type="Proteomes" id="UP001634393"/>
    </source>
</evidence>
<protein>
    <submittedName>
        <fullName evidence="1">Uncharacterized protein</fullName>
    </submittedName>
</protein>
<keyword evidence="2" id="KW-1185">Reference proteome</keyword>
<proteinExistence type="predicted"/>
<dbReference type="EMBL" id="JBJXBP010000007">
    <property type="protein sequence ID" value="KAL3820559.1"/>
    <property type="molecule type" value="Genomic_DNA"/>
</dbReference>
<dbReference type="Proteomes" id="UP001634393">
    <property type="component" value="Unassembled WGS sequence"/>
</dbReference>
<comment type="caution">
    <text evidence="1">The sequence shown here is derived from an EMBL/GenBank/DDBJ whole genome shotgun (WGS) entry which is preliminary data.</text>
</comment>
<name>A0ABD3S7X5_9LAMI</name>
<reference evidence="1 2" key="1">
    <citation type="submission" date="2024-12" db="EMBL/GenBank/DDBJ databases">
        <title>The unique morphological basis and parallel evolutionary history of personate flowers in Penstemon.</title>
        <authorList>
            <person name="Depatie T.H."/>
            <person name="Wessinger C.A."/>
        </authorList>
    </citation>
    <scope>NUCLEOTIDE SEQUENCE [LARGE SCALE GENOMIC DNA]</scope>
    <source>
        <strain evidence="1">WTNN_2</strain>
        <tissue evidence="1">Leaf</tissue>
    </source>
</reference>
<dbReference type="AlphaFoldDB" id="A0ABD3S7X5"/>
<gene>
    <name evidence="1" type="ORF">ACJIZ3_006464</name>
</gene>
<evidence type="ECO:0000313" key="1">
    <source>
        <dbReference type="EMBL" id="KAL3820559.1"/>
    </source>
</evidence>
<sequence>MSNYKNIYHVLDITSFSIRFVTFLQLTHCT</sequence>